<dbReference type="SUPFAM" id="SSF55811">
    <property type="entry name" value="Nudix"/>
    <property type="match status" value="1"/>
</dbReference>
<dbReference type="Gene3D" id="3.90.79.10">
    <property type="entry name" value="Nucleoside Triphosphate Pyrophosphohydrolase"/>
    <property type="match status" value="1"/>
</dbReference>
<evidence type="ECO:0000256" key="1">
    <source>
        <dbReference type="ARBA" id="ARBA00001946"/>
    </source>
</evidence>
<dbReference type="FunFam" id="3.90.79.10:FF:000024">
    <property type="entry name" value="ADP-ribose pyrophosphatase"/>
    <property type="match status" value="1"/>
</dbReference>
<comment type="cofactor">
    <cofactor evidence="1">
        <name>Mg(2+)</name>
        <dbReference type="ChEBI" id="CHEBI:18420"/>
    </cofactor>
</comment>
<dbReference type="GO" id="GO:0006753">
    <property type="term" value="P:nucleoside phosphate metabolic process"/>
    <property type="evidence" value="ECO:0007669"/>
    <property type="project" value="TreeGrafter"/>
</dbReference>
<evidence type="ECO:0000259" key="3">
    <source>
        <dbReference type="PROSITE" id="PS51462"/>
    </source>
</evidence>
<evidence type="ECO:0000313" key="4">
    <source>
        <dbReference type="EMBL" id="HDM89801.1"/>
    </source>
</evidence>
<dbReference type="PROSITE" id="PS00893">
    <property type="entry name" value="NUDIX_BOX"/>
    <property type="match status" value="1"/>
</dbReference>
<dbReference type="InterPro" id="IPR015797">
    <property type="entry name" value="NUDIX_hydrolase-like_dom_sf"/>
</dbReference>
<organism evidence="4">
    <name type="scientific">candidate division WOR-3 bacterium</name>
    <dbReference type="NCBI Taxonomy" id="2052148"/>
    <lineage>
        <taxon>Bacteria</taxon>
        <taxon>Bacteria division WOR-3</taxon>
    </lineage>
</organism>
<dbReference type="AlphaFoldDB" id="A0A7C0X8M8"/>
<accession>A0A7C0X8M8</accession>
<feature type="domain" description="Nudix hydrolase" evidence="3">
    <location>
        <begin position="39"/>
        <end position="167"/>
    </location>
</feature>
<dbReference type="PANTHER" id="PTHR11839:SF18">
    <property type="entry name" value="NUDIX HYDROLASE DOMAIN-CONTAINING PROTEIN"/>
    <property type="match status" value="1"/>
</dbReference>
<dbReference type="Proteomes" id="UP000885931">
    <property type="component" value="Unassembled WGS sequence"/>
</dbReference>
<sequence>MSELKKIEGKYIYRGKIINLRVDRVSLPSGRETIREVVEYRGSVAILPLFENGDVLLLKQFRYPVGEGLIELPAGKIEEGEDSRFTAERELEEETGYRAAEMEKIASFYLAPGYSTEEMHLFVARDLQKSSTNLDFDEIIEPFRAGKGEIEGLLKEGRIKDAKTLLALYYYLLEEGS</sequence>
<dbReference type="EMBL" id="DRBW01000045">
    <property type="protein sequence ID" value="HDM89801.1"/>
    <property type="molecule type" value="Genomic_DNA"/>
</dbReference>
<keyword evidence="2 4" id="KW-0378">Hydrolase</keyword>
<dbReference type="PROSITE" id="PS51462">
    <property type="entry name" value="NUDIX"/>
    <property type="match status" value="1"/>
</dbReference>
<proteinExistence type="predicted"/>
<dbReference type="Pfam" id="PF00293">
    <property type="entry name" value="NUDIX"/>
    <property type="match status" value="1"/>
</dbReference>
<evidence type="ECO:0000256" key="2">
    <source>
        <dbReference type="ARBA" id="ARBA00022801"/>
    </source>
</evidence>
<gene>
    <name evidence="4" type="ORF">ENG67_01155</name>
</gene>
<reference evidence="4" key="1">
    <citation type="journal article" date="2020" name="mSystems">
        <title>Genome- and Community-Level Interaction Insights into Carbon Utilization and Element Cycling Functions of Hydrothermarchaeota in Hydrothermal Sediment.</title>
        <authorList>
            <person name="Zhou Z."/>
            <person name="Liu Y."/>
            <person name="Xu W."/>
            <person name="Pan J."/>
            <person name="Luo Z.H."/>
            <person name="Li M."/>
        </authorList>
    </citation>
    <scope>NUCLEOTIDE SEQUENCE [LARGE SCALE GENOMIC DNA]</scope>
    <source>
        <strain evidence="4">HyVt-237</strain>
    </source>
</reference>
<comment type="caution">
    <text evidence="4">The sequence shown here is derived from an EMBL/GenBank/DDBJ whole genome shotgun (WGS) entry which is preliminary data.</text>
</comment>
<name>A0A7C0X8M8_UNCW3</name>
<dbReference type="GO" id="GO:0019693">
    <property type="term" value="P:ribose phosphate metabolic process"/>
    <property type="evidence" value="ECO:0007669"/>
    <property type="project" value="TreeGrafter"/>
</dbReference>
<dbReference type="InterPro" id="IPR020084">
    <property type="entry name" value="NUDIX_hydrolase_CS"/>
</dbReference>
<dbReference type="GO" id="GO:0016787">
    <property type="term" value="F:hydrolase activity"/>
    <property type="evidence" value="ECO:0007669"/>
    <property type="project" value="UniProtKB-KW"/>
</dbReference>
<protein>
    <submittedName>
        <fullName evidence="4">NUDIX hydrolase</fullName>
    </submittedName>
</protein>
<dbReference type="PANTHER" id="PTHR11839">
    <property type="entry name" value="UDP/ADP-SUGAR PYROPHOSPHATASE"/>
    <property type="match status" value="1"/>
</dbReference>
<dbReference type="InterPro" id="IPR000086">
    <property type="entry name" value="NUDIX_hydrolase_dom"/>
</dbReference>